<gene>
    <name evidence="2" type="ORF">NPIL_274971</name>
</gene>
<evidence type="ECO:0000313" key="3">
    <source>
        <dbReference type="Proteomes" id="UP000887013"/>
    </source>
</evidence>
<evidence type="ECO:0000256" key="1">
    <source>
        <dbReference type="SAM" id="MobiDB-lite"/>
    </source>
</evidence>
<accession>A0A8X6U979</accession>
<protein>
    <submittedName>
        <fullName evidence="2">Uncharacterized protein</fullName>
    </submittedName>
</protein>
<name>A0A8X6U979_NEPPI</name>
<feature type="compositionally biased region" description="Polar residues" evidence="1">
    <location>
        <begin position="1"/>
        <end position="14"/>
    </location>
</feature>
<dbReference type="AlphaFoldDB" id="A0A8X6U979"/>
<feature type="region of interest" description="Disordered" evidence="1">
    <location>
        <begin position="1"/>
        <end position="70"/>
    </location>
</feature>
<dbReference type="Proteomes" id="UP000887013">
    <property type="component" value="Unassembled WGS sequence"/>
</dbReference>
<evidence type="ECO:0000313" key="2">
    <source>
        <dbReference type="EMBL" id="GFT94255.1"/>
    </source>
</evidence>
<keyword evidence="3" id="KW-1185">Reference proteome</keyword>
<dbReference type="EMBL" id="BMAW01121482">
    <property type="protein sequence ID" value="GFT94255.1"/>
    <property type="molecule type" value="Genomic_DNA"/>
</dbReference>
<organism evidence="2 3">
    <name type="scientific">Nephila pilipes</name>
    <name type="common">Giant wood spider</name>
    <name type="synonym">Nephila maculata</name>
    <dbReference type="NCBI Taxonomy" id="299642"/>
    <lineage>
        <taxon>Eukaryota</taxon>
        <taxon>Metazoa</taxon>
        <taxon>Ecdysozoa</taxon>
        <taxon>Arthropoda</taxon>
        <taxon>Chelicerata</taxon>
        <taxon>Arachnida</taxon>
        <taxon>Araneae</taxon>
        <taxon>Araneomorphae</taxon>
        <taxon>Entelegynae</taxon>
        <taxon>Araneoidea</taxon>
        <taxon>Nephilidae</taxon>
        <taxon>Nephila</taxon>
    </lineage>
</organism>
<comment type="caution">
    <text evidence="2">The sequence shown here is derived from an EMBL/GenBank/DDBJ whole genome shotgun (WGS) entry which is preliminary data.</text>
</comment>
<feature type="compositionally biased region" description="Polar residues" evidence="1">
    <location>
        <begin position="41"/>
        <end position="57"/>
    </location>
</feature>
<reference evidence="2" key="1">
    <citation type="submission" date="2020-08" db="EMBL/GenBank/DDBJ databases">
        <title>Multicomponent nature underlies the extraordinary mechanical properties of spider dragline silk.</title>
        <authorList>
            <person name="Kono N."/>
            <person name="Nakamura H."/>
            <person name="Mori M."/>
            <person name="Yoshida Y."/>
            <person name="Ohtoshi R."/>
            <person name="Malay A.D."/>
            <person name="Moran D.A.P."/>
            <person name="Tomita M."/>
            <person name="Numata K."/>
            <person name="Arakawa K."/>
        </authorList>
    </citation>
    <scope>NUCLEOTIDE SEQUENCE</scope>
</reference>
<sequence>MKSGTPSGSGNKRASVTAPMGGARTYYLRNRNRHHAAKPSESMNNSSSRKNTHNGGENSVIKETGGLTKG</sequence>
<proteinExistence type="predicted"/>